<evidence type="ECO:0008006" key="4">
    <source>
        <dbReference type="Google" id="ProtNLM"/>
    </source>
</evidence>
<proteinExistence type="predicted"/>
<reference evidence="2 3" key="1">
    <citation type="submission" date="2023-05" db="EMBL/GenBank/DDBJ databases">
        <title>A 100% complete, gapless, phased diploid assembly of the Scenedesmus obliquus UTEX 3031 genome.</title>
        <authorList>
            <person name="Biondi T.C."/>
            <person name="Hanschen E.R."/>
            <person name="Kwon T."/>
            <person name="Eng W."/>
            <person name="Kruse C.P.S."/>
            <person name="Koehler S.I."/>
            <person name="Kunde Y."/>
            <person name="Gleasner C.D."/>
            <person name="You Mak K.T."/>
            <person name="Polle J."/>
            <person name="Hovde B.T."/>
            <person name="Starkenburg S.R."/>
        </authorList>
    </citation>
    <scope>NUCLEOTIDE SEQUENCE [LARGE SCALE GENOMIC DNA]</scope>
    <source>
        <strain evidence="2 3">DOE0152z</strain>
    </source>
</reference>
<keyword evidence="3" id="KW-1185">Reference proteome</keyword>
<evidence type="ECO:0000256" key="1">
    <source>
        <dbReference type="SAM" id="MobiDB-lite"/>
    </source>
</evidence>
<organism evidence="2 3">
    <name type="scientific">Tetradesmus obliquus</name>
    <name type="common">Green alga</name>
    <name type="synonym">Acutodesmus obliquus</name>
    <dbReference type="NCBI Taxonomy" id="3088"/>
    <lineage>
        <taxon>Eukaryota</taxon>
        <taxon>Viridiplantae</taxon>
        <taxon>Chlorophyta</taxon>
        <taxon>core chlorophytes</taxon>
        <taxon>Chlorophyceae</taxon>
        <taxon>CS clade</taxon>
        <taxon>Sphaeropleales</taxon>
        <taxon>Scenedesmaceae</taxon>
        <taxon>Tetradesmus</taxon>
    </lineage>
</organism>
<sequence>MENPTNVSDTAAFRQLLRGVLRLRAVPVHSAATLLVWLLQQPQQLAVTLQNVEPHQLQRGTTKVACVAGMHAVTRLAQLLVCSPAGQSLCRCYCSSTSSGSSSGSSGGSSSDSSSGGSSSDSSSGGSSSDSSSSDSSSSSSSSDSSSSSSSDSSSSSSSDSSSSSSSSQLP</sequence>
<dbReference type="EMBL" id="CP126210">
    <property type="protein sequence ID" value="WIA12212.1"/>
    <property type="molecule type" value="Genomic_DNA"/>
</dbReference>
<name>A0ABY8TV63_TETOB</name>
<accession>A0ABY8TV63</accession>
<dbReference type="Proteomes" id="UP001244341">
    <property type="component" value="Chromosome 3b"/>
</dbReference>
<protein>
    <recommendedName>
        <fullName evidence="4">REJ domain-containing protein</fullName>
    </recommendedName>
</protein>
<feature type="region of interest" description="Disordered" evidence="1">
    <location>
        <begin position="95"/>
        <end position="171"/>
    </location>
</feature>
<gene>
    <name evidence="2" type="ORF">OEZ85_012281</name>
</gene>
<evidence type="ECO:0000313" key="3">
    <source>
        <dbReference type="Proteomes" id="UP001244341"/>
    </source>
</evidence>
<evidence type="ECO:0000313" key="2">
    <source>
        <dbReference type="EMBL" id="WIA12212.1"/>
    </source>
</evidence>